<keyword evidence="1" id="KW-1133">Transmembrane helix</keyword>
<keyword evidence="1" id="KW-0812">Transmembrane</keyword>
<dbReference type="Proteomes" id="UP000198558">
    <property type="component" value="Unassembled WGS sequence"/>
</dbReference>
<evidence type="ECO:0000313" key="3">
    <source>
        <dbReference type="Proteomes" id="UP000198558"/>
    </source>
</evidence>
<dbReference type="GeneID" id="78288172"/>
<reference evidence="3" key="1">
    <citation type="submission" date="2016-10" db="EMBL/GenBank/DDBJ databases">
        <authorList>
            <person name="Varghese N."/>
            <person name="Submissions S."/>
        </authorList>
    </citation>
    <scope>NUCLEOTIDE SEQUENCE [LARGE SCALE GENOMIC DNA]</scope>
    <source>
        <strain evidence="3">DSM 1551</strain>
    </source>
</reference>
<dbReference type="OrthoDB" id="1651487at2"/>
<dbReference type="RefSeq" id="WP_092353408.1">
    <property type="nucleotide sequence ID" value="NZ_FOIN01000010.1"/>
</dbReference>
<keyword evidence="1" id="KW-0472">Membrane</keyword>
<accession>A0A1I0E959</accession>
<organism evidence="2 3">
    <name type="scientific">Thomasclavelia cocleata</name>
    <dbReference type="NCBI Taxonomy" id="69824"/>
    <lineage>
        <taxon>Bacteria</taxon>
        <taxon>Bacillati</taxon>
        <taxon>Bacillota</taxon>
        <taxon>Erysipelotrichia</taxon>
        <taxon>Erysipelotrichales</taxon>
        <taxon>Coprobacillaceae</taxon>
        <taxon>Thomasclavelia</taxon>
    </lineage>
</organism>
<feature type="transmembrane region" description="Helical" evidence="1">
    <location>
        <begin position="150"/>
        <end position="170"/>
    </location>
</feature>
<evidence type="ECO:0000256" key="1">
    <source>
        <dbReference type="SAM" id="Phobius"/>
    </source>
</evidence>
<evidence type="ECO:0000313" key="2">
    <source>
        <dbReference type="EMBL" id="SET41590.1"/>
    </source>
</evidence>
<dbReference type="EMBL" id="FOIN01000010">
    <property type="protein sequence ID" value="SET41590.1"/>
    <property type="molecule type" value="Genomic_DNA"/>
</dbReference>
<dbReference type="AlphaFoldDB" id="A0A1I0E959"/>
<protein>
    <recommendedName>
        <fullName evidence="4">DUF2812 domain-containing protein</fullName>
    </recommendedName>
</protein>
<gene>
    <name evidence="2" type="ORF">SAMN04489758_1106</name>
</gene>
<feature type="transmembrane region" description="Helical" evidence="1">
    <location>
        <begin position="197"/>
        <end position="217"/>
    </location>
</feature>
<sequence>MKFKLTNYDTSDYKLLEYKLNNLSKLGYNCNSADMFTIFKYDNKRFYYKTDIFVPDKKSKLSNREQRDNWLMNYIDHGYEFIGKSKKIYIFKAEKNIKVKETDNSLLLKYFKTNKTLTNILLVFTALFLSFILIPNVFVNNSPNEFITNGSILLHYAPLVFCLSLIVRFINNYMQTEKIKNTLTKQTRPKINNTQEYSFILSNWLFIICILILISGFCLDTIERKTVPINDNILSLNDLGYTSDRSETYTKSSSLLINEFYSYFENNDDEALKINYYRFDSNKKANKNLDNYLKTNNYKKKKQIANGYLLSNDSNYDSIIFVKNEQLIIVQTTLNLLKDDIYQKILNFNY</sequence>
<keyword evidence="3" id="KW-1185">Reference proteome</keyword>
<evidence type="ECO:0008006" key="4">
    <source>
        <dbReference type="Google" id="ProtNLM"/>
    </source>
</evidence>
<name>A0A1I0E959_9FIRM</name>
<proteinExistence type="predicted"/>
<feature type="transmembrane region" description="Helical" evidence="1">
    <location>
        <begin position="117"/>
        <end position="138"/>
    </location>
</feature>